<dbReference type="Proteomes" id="UP000784880">
    <property type="component" value="Unassembled WGS sequence"/>
</dbReference>
<keyword evidence="3" id="KW-0472">Membrane</keyword>
<feature type="transmembrane region" description="Helical" evidence="3">
    <location>
        <begin position="773"/>
        <end position="793"/>
    </location>
</feature>
<comment type="similarity">
    <text evidence="1">Belongs to the glycosyl hydrolase 3 family.</text>
</comment>
<accession>A0ABS6JKL7</accession>
<dbReference type="GO" id="GO:0016787">
    <property type="term" value="F:hydrolase activity"/>
    <property type="evidence" value="ECO:0007669"/>
    <property type="project" value="UniProtKB-KW"/>
</dbReference>
<reference evidence="5 6" key="1">
    <citation type="submission" date="2021-06" db="EMBL/GenBank/DDBJ databases">
        <title>Bacillus sp. RD4P76, an endophyte from a halophyte.</title>
        <authorList>
            <person name="Sun J.-Q."/>
        </authorList>
    </citation>
    <scope>NUCLEOTIDE SEQUENCE [LARGE SCALE GENOMIC DNA]</scope>
    <source>
        <strain evidence="5 6">CGMCC 1.15917</strain>
    </source>
</reference>
<dbReference type="InterPro" id="IPR002772">
    <property type="entry name" value="Glyco_hydro_3_C"/>
</dbReference>
<keyword evidence="3" id="KW-0812">Transmembrane</keyword>
<organism evidence="5 6">
    <name type="scientific">Evansella tamaricis</name>
    <dbReference type="NCBI Taxonomy" id="2069301"/>
    <lineage>
        <taxon>Bacteria</taxon>
        <taxon>Bacillati</taxon>
        <taxon>Bacillota</taxon>
        <taxon>Bacilli</taxon>
        <taxon>Bacillales</taxon>
        <taxon>Bacillaceae</taxon>
        <taxon>Evansella</taxon>
    </lineage>
</organism>
<evidence type="ECO:0000256" key="1">
    <source>
        <dbReference type="ARBA" id="ARBA00005336"/>
    </source>
</evidence>
<evidence type="ECO:0000256" key="3">
    <source>
        <dbReference type="SAM" id="Phobius"/>
    </source>
</evidence>
<dbReference type="Pfam" id="PF01915">
    <property type="entry name" value="Glyco_hydro_3_C"/>
    <property type="match status" value="1"/>
</dbReference>
<protein>
    <submittedName>
        <fullName evidence="5">Glycoside hydrolase family 3 C-terminal domain-containing protein</fullName>
    </submittedName>
</protein>
<gene>
    <name evidence="5" type="ORF">KS419_20935</name>
</gene>
<dbReference type="Pfam" id="PF14310">
    <property type="entry name" value="Fn3-like"/>
    <property type="match status" value="1"/>
</dbReference>
<dbReference type="InterPro" id="IPR050288">
    <property type="entry name" value="Cellulose_deg_GH3"/>
</dbReference>
<dbReference type="SMART" id="SM01217">
    <property type="entry name" value="Fn3_like"/>
    <property type="match status" value="1"/>
</dbReference>
<proteinExistence type="inferred from homology"/>
<dbReference type="InterPro" id="IPR001764">
    <property type="entry name" value="Glyco_hydro_3_N"/>
</dbReference>
<keyword evidence="6" id="KW-1185">Reference proteome</keyword>
<feature type="domain" description="Fibronectin type III-like" evidence="4">
    <location>
        <begin position="585"/>
        <end position="655"/>
    </location>
</feature>
<evidence type="ECO:0000256" key="2">
    <source>
        <dbReference type="ARBA" id="ARBA00022801"/>
    </source>
</evidence>
<evidence type="ECO:0000313" key="6">
    <source>
        <dbReference type="Proteomes" id="UP000784880"/>
    </source>
</evidence>
<keyword evidence="2 5" id="KW-0378">Hydrolase</keyword>
<dbReference type="InterPro" id="IPR026891">
    <property type="entry name" value="Fn3-like"/>
</dbReference>
<evidence type="ECO:0000313" key="5">
    <source>
        <dbReference type="EMBL" id="MBU9714207.1"/>
    </source>
</evidence>
<keyword evidence="3" id="KW-1133">Transmembrane helix</keyword>
<dbReference type="PANTHER" id="PTHR42715">
    <property type="entry name" value="BETA-GLUCOSIDASE"/>
    <property type="match status" value="1"/>
</dbReference>
<dbReference type="Pfam" id="PF00933">
    <property type="entry name" value="Glyco_hydro_3"/>
    <property type="match status" value="1"/>
</dbReference>
<dbReference type="PANTHER" id="PTHR42715:SF10">
    <property type="entry name" value="BETA-GLUCOSIDASE"/>
    <property type="match status" value="1"/>
</dbReference>
<comment type="caution">
    <text evidence="5">The sequence shown here is derived from an EMBL/GenBank/DDBJ whole genome shotgun (WGS) entry which is preliminary data.</text>
</comment>
<dbReference type="RefSeq" id="WP_217068582.1">
    <property type="nucleotide sequence ID" value="NZ_JAHQCS010000169.1"/>
</dbReference>
<name>A0ABS6JKL7_9BACI</name>
<dbReference type="EMBL" id="JAHQCS010000169">
    <property type="protein sequence ID" value="MBU9714207.1"/>
    <property type="molecule type" value="Genomic_DNA"/>
</dbReference>
<sequence length="814" mass="90383">MDQRILDILEQLTLEEKAGLCSGADMWNTKSVERLGIPSIMVSDGPHGLRKQPDGMDNFGLHHSLPATCFPTASALGSSWNPSLIREVGEAIAQECLTQGVSVLLGPGINIKRNPLCGRNFEYYSEDPYLTGEMATAFIKGVQSKGIGTSIKHFAVNNQENYRMTIDAVVDERALREIYLLGFEMAIKEAEPWTVMCAYNKVNGTYASENKKLLTDILETEWNYDGMVMSDWGAVNDRVEGVQSGLHLEMPGGGLDNDKKIVEAVKNGTMSMEVLDKAVAKLLQLILNGESNKDTKASFDQESHHQLAIKAAKDSAVLLKNENGILPLTKDKKKYALIGDLAVHSRYQGSGSSLINPTMIDSVYDAFTEKGIDFQYAKGYDRIDGKTDLDLVYEAVEQAKDSDVAIIVAGLPALAESEGFDRDHMKLPLNQTELIKEISAVHDNVVIVLVGGAPVEMPWISEVRGLLNLYLAGQGIGSAAVDLLFGIHNPSGKLAETFGKTYEDYPSASYFPEGPATVEYRESIYVGYRYFDTAKVEPLFPFGYGLSYTTFRFSNLVLSEREIDENGTLEVSVNVTNSGDRPGAEVVQLYVKDTTSHVFKAEKELKRFQKVFLQPGETVTCQFELDRRAFSFYNVDMEDWCVISGEYEILIGSSSRDIFEQSIVKVLGKEFQMPYEGKNIPSFLTPPYPFKAQDREFAIVYGKSLPSKATFPGEEFSYDSTLKEISSTFVGKKVHDAIIKQITRPYREMEDENAVVSKNMMKKMIPNHPLRSLAISSNGALTFGMLDGLLLILNRKRIKGTGKLIKETIRNKVQ</sequence>
<evidence type="ECO:0000259" key="4">
    <source>
        <dbReference type="SMART" id="SM01217"/>
    </source>
</evidence>